<evidence type="ECO:0000313" key="2">
    <source>
        <dbReference type="Proteomes" id="UP000013165"/>
    </source>
</evidence>
<keyword evidence="2" id="KW-1185">Reference proteome</keyword>
<dbReference type="Proteomes" id="UP000013165">
    <property type="component" value="Unassembled WGS sequence"/>
</dbReference>
<dbReference type="STRING" id="626887.J057_04476"/>
<dbReference type="PATRIC" id="fig|626887.3.peg.881"/>
<evidence type="ECO:0008006" key="3">
    <source>
        <dbReference type="Google" id="ProtNLM"/>
    </source>
</evidence>
<accession>N6WSR3</accession>
<evidence type="ECO:0000313" key="1">
    <source>
        <dbReference type="EMBL" id="ENO14576.1"/>
    </source>
</evidence>
<proteinExistence type="predicted"/>
<name>N6WSR3_9GAMM</name>
<comment type="caution">
    <text evidence="1">The sequence shown here is derived from an EMBL/GenBank/DDBJ whole genome shotgun (WGS) entry which is preliminary data.</text>
</comment>
<sequence>MRLHKRLAIGGDRYPLVSDQLTLELSTPGRAVFTIQATGPVSGLVQLCVGYDAKTIPVYMLGYVEQCQALDAKQRRVVVRELPATLNRRVPLSLRHCRASEVLRAVTDQTGLAFSMGEGAWSEVMLPRFAHRGGGYMALDNLGQALEIPRFIWQQQPDGRVYFGSWDSSPFGGSTVPVPIARLTRQSAANGATLPVVPALRPGVRISIAGGQPVYITRVEIMGVDMRIRWSLNPWDNRLKKEVAA</sequence>
<dbReference type="HOGENOM" id="CLU_103331_0_0_6"/>
<organism evidence="1 2">
    <name type="scientific">Marinobacter nanhaiticus D15-8W</name>
    <dbReference type="NCBI Taxonomy" id="626887"/>
    <lineage>
        <taxon>Bacteria</taxon>
        <taxon>Pseudomonadati</taxon>
        <taxon>Pseudomonadota</taxon>
        <taxon>Gammaproteobacteria</taxon>
        <taxon>Pseudomonadales</taxon>
        <taxon>Marinobacteraceae</taxon>
        <taxon>Marinobacter</taxon>
    </lineage>
</organism>
<gene>
    <name evidence="1" type="ORF">J057_04476</name>
</gene>
<dbReference type="RefSeq" id="WP_004578873.1">
    <property type="nucleotide sequence ID" value="NZ_AP028878.1"/>
</dbReference>
<dbReference type="eggNOG" id="COG3501">
    <property type="taxonomic scope" value="Bacteria"/>
</dbReference>
<protein>
    <recommendedName>
        <fullName evidence="3">Phage tail protein</fullName>
    </recommendedName>
</protein>
<dbReference type="EMBL" id="APLQ01000011">
    <property type="protein sequence ID" value="ENO14576.1"/>
    <property type="molecule type" value="Genomic_DNA"/>
</dbReference>
<dbReference type="OrthoDB" id="6101337at2"/>
<dbReference type="AlphaFoldDB" id="N6WSR3"/>
<reference evidence="1 2" key="1">
    <citation type="journal article" date="2013" name="Genome Announc.">
        <title>Genome Sequence of the Polycyclic Aromatic Hydrocarbon-Degrading Bacterium Strain Marinobacter nanhaiticus D15-8WT.</title>
        <authorList>
            <person name="Cui Z."/>
            <person name="Gao W."/>
            <person name="Li Q."/>
            <person name="Xu G."/>
            <person name="Zheng L."/>
        </authorList>
    </citation>
    <scope>NUCLEOTIDE SEQUENCE [LARGE SCALE GENOMIC DNA]</scope>
    <source>
        <strain evidence="1 2">D15-8W</strain>
    </source>
</reference>